<dbReference type="Gramene" id="QL06p026692:mrna">
    <property type="protein sequence ID" value="QL06p026692:mrna:CDS:1"/>
    <property type="gene ID" value="QL06p026692"/>
</dbReference>
<proteinExistence type="predicted"/>
<reference evidence="1 2" key="1">
    <citation type="journal article" date="2016" name="G3 (Bethesda)">
        <title>First Draft Assembly and Annotation of the Genome of a California Endemic Oak Quercus lobata Nee (Fagaceae).</title>
        <authorList>
            <person name="Sork V.L."/>
            <person name="Fitz-Gibbon S.T."/>
            <person name="Puiu D."/>
            <person name="Crepeau M."/>
            <person name="Gugger P.F."/>
            <person name="Sherman R."/>
            <person name="Stevens K."/>
            <person name="Langley C.H."/>
            <person name="Pellegrini M."/>
            <person name="Salzberg S.L."/>
        </authorList>
    </citation>
    <scope>NUCLEOTIDE SEQUENCE [LARGE SCALE GENOMIC DNA]</scope>
    <source>
        <strain evidence="1 2">cv. SW786</strain>
    </source>
</reference>
<evidence type="ECO:0000313" key="2">
    <source>
        <dbReference type="Proteomes" id="UP000594261"/>
    </source>
</evidence>
<keyword evidence="2" id="KW-1185">Reference proteome</keyword>
<dbReference type="EnsemblPlants" id="QL06p026692:mrna">
    <property type="protein sequence ID" value="QL06p026692:mrna:CDS:1"/>
    <property type="gene ID" value="QL06p026692"/>
</dbReference>
<dbReference type="EMBL" id="LRBV02000006">
    <property type="status" value="NOT_ANNOTATED_CDS"/>
    <property type="molecule type" value="Genomic_DNA"/>
</dbReference>
<sequence>MPIYLRWFTGLFGIDGIKLGQRKRSTPLTDYMKWQNNILQNSTKLDLPRSKKIRAQRPRWKPPDQGNVKTNFDEAVFEDINSASIGVVVRDDRGELLAALAKRILMPDSVLVLETLVA</sequence>
<protein>
    <submittedName>
        <fullName evidence="1">Uncharacterized protein</fullName>
    </submittedName>
</protein>
<reference evidence="1" key="2">
    <citation type="submission" date="2021-01" db="UniProtKB">
        <authorList>
            <consortium name="EnsemblPlants"/>
        </authorList>
    </citation>
    <scope>IDENTIFICATION</scope>
</reference>
<dbReference type="Proteomes" id="UP000594261">
    <property type="component" value="Chromosome 6"/>
</dbReference>
<evidence type="ECO:0000313" key="1">
    <source>
        <dbReference type="EnsemblPlants" id="QL06p026692:mrna:CDS:1"/>
    </source>
</evidence>
<accession>A0A7N2LZD5</accession>
<dbReference type="InParanoid" id="A0A7N2LZD5"/>
<organism evidence="1 2">
    <name type="scientific">Quercus lobata</name>
    <name type="common">Valley oak</name>
    <dbReference type="NCBI Taxonomy" id="97700"/>
    <lineage>
        <taxon>Eukaryota</taxon>
        <taxon>Viridiplantae</taxon>
        <taxon>Streptophyta</taxon>
        <taxon>Embryophyta</taxon>
        <taxon>Tracheophyta</taxon>
        <taxon>Spermatophyta</taxon>
        <taxon>Magnoliopsida</taxon>
        <taxon>eudicotyledons</taxon>
        <taxon>Gunneridae</taxon>
        <taxon>Pentapetalae</taxon>
        <taxon>rosids</taxon>
        <taxon>fabids</taxon>
        <taxon>Fagales</taxon>
        <taxon>Fagaceae</taxon>
        <taxon>Quercus</taxon>
    </lineage>
</organism>
<dbReference type="AlphaFoldDB" id="A0A7N2LZD5"/>
<name>A0A7N2LZD5_QUELO</name>